<organism evidence="3 4">
    <name type="scientific">Caenorhabditis nigoni</name>
    <dbReference type="NCBI Taxonomy" id="1611254"/>
    <lineage>
        <taxon>Eukaryota</taxon>
        <taxon>Metazoa</taxon>
        <taxon>Ecdysozoa</taxon>
        <taxon>Nematoda</taxon>
        <taxon>Chromadorea</taxon>
        <taxon>Rhabditida</taxon>
        <taxon>Rhabditina</taxon>
        <taxon>Rhabditomorpha</taxon>
        <taxon>Rhabditoidea</taxon>
        <taxon>Rhabditidae</taxon>
        <taxon>Peloderinae</taxon>
        <taxon>Caenorhabditis</taxon>
    </lineage>
</organism>
<dbReference type="InterPro" id="IPR002542">
    <property type="entry name" value="T20D4.11-like_dom"/>
</dbReference>
<dbReference type="AlphaFoldDB" id="A0A2G5T8T1"/>
<dbReference type="Pfam" id="PF01579">
    <property type="entry name" value="DUF19"/>
    <property type="match status" value="1"/>
</dbReference>
<keyword evidence="4" id="KW-1185">Reference proteome</keyword>
<name>A0A2G5T8T1_9PELO</name>
<evidence type="ECO:0000313" key="3">
    <source>
        <dbReference type="EMBL" id="PIC23650.1"/>
    </source>
</evidence>
<feature type="signal peptide" evidence="1">
    <location>
        <begin position="1"/>
        <end position="16"/>
    </location>
</feature>
<comment type="caution">
    <text evidence="3">The sequence shown here is derived from an EMBL/GenBank/DDBJ whole genome shotgun (WGS) entry which is preliminary data.</text>
</comment>
<reference evidence="4" key="1">
    <citation type="submission" date="2017-10" db="EMBL/GenBank/DDBJ databases">
        <title>Rapid genome shrinkage in a self-fertile nematode reveals novel sperm competition proteins.</title>
        <authorList>
            <person name="Yin D."/>
            <person name="Schwarz E.M."/>
            <person name="Thomas C.G."/>
            <person name="Felde R.L."/>
            <person name="Korf I.F."/>
            <person name="Cutter A.D."/>
            <person name="Schartner C.M."/>
            <person name="Ralston E.J."/>
            <person name="Meyer B.J."/>
            <person name="Haag E.S."/>
        </authorList>
    </citation>
    <scope>NUCLEOTIDE SEQUENCE [LARGE SCALE GENOMIC DNA]</scope>
    <source>
        <strain evidence="4">JU1422</strain>
    </source>
</reference>
<sequence length="151" mass="17571">MVSKFIFLTFLTFCHAKNFKSTTQSCSTGQLTKMFNKCAPLEHELAYIRNNTVSWFSSERNMTDLCQKITNCYGTIKCQESKDKIRIVKEKCEEIQYTFGGVPKCLEWIVPKIMTFYRTTCLSNELRSNRESPVFLKSLENRIPQIAIQNP</sequence>
<accession>A0A2G5T8T1</accession>
<proteinExistence type="predicted"/>
<evidence type="ECO:0000259" key="2">
    <source>
        <dbReference type="Pfam" id="PF01579"/>
    </source>
</evidence>
<feature type="chain" id="PRO_5013572995" description="T20D4.11-like domain-containing protein" evidence="1">
    <location>
        <begin position="17"/>
        <end position="151"/>
    </location>
</feature>
<protein>
    <recommendedName>
        <fullName evidence="2">T20D4.11-like domain-containing protein</fullName>
    </recommendedName>
</protein>
<keyword evidence="1" id="KW-0732">Signal</keyword>
<evidence type="ECO:0000313" key="4">
    <source>
        <dbReference type="Proteomes" id="UP000230233"/>
    </source>
</evidence>
<dbReference type="EMBL" id="PDUG01000005">
    <property type="protein sequence ID" value="PIC23650.1"/>
    <property type="molecule type" value="Genomic_DNA"/>
</dbReference>
<dbReference type="OrthoDB" id="10489264at2759"/>
<gene>
    <name evidence="3" type="primary">Cnig_chr_V.g17276</name>
    <name evidence="3" type="ORF">B9Z55_017276</name>
</gene>
<feature type="domain" description="T20D4.11-like" evidence="2">
    <location>
        <begin position="26"/>
        <end position="110"/>
    </location>
</feature>
<dbReference type="Proteomes" id="UP000230233">
    <property type="component" value="Chromosome V"/>
</dbReference>
<evidence type="ECO:0000256" key="1">
    <source>
        <dbReference type="SAM" id="SignalP"/>
    </source>
</evidence>